<comment type="caution">
    <text evidence="3">The sequence shown here is derived from an EMBL/GenBank/DDBJ whole genome shotgun (WGS) entry which is preliminary data.</text>
</comment>
<protein>
    <submittedName>
        <fullName evidence="3">Translesion error-prone DNA polymerase V autoproteolytic subunit</fullName>
        <ecNumber evidence="3">2.7.7.7</ecNumber>
    </submittedName>
</protein>
<dbReference type="InterPro" id="IPR036286">
    <property type="entry name" value="LexA/Signal_pep-like_sf"/>
</dbReference>
<dbReference type="InterPro" id="IPR050077">
    <property type="entry name" value="LexA_repressor"/>
</dbReference>
<dbReference type="RefSeq" id="WP_241573683.1">
    <property type="nucleotide sequence ID" value="NZ_JAKUML010000023.1"/>
</dbReference>
<keyword evidence="3" id="KW-0548">Nucleotidyltransferase</keyword>
<accession>A0A9X1WYQ8</accession>
<feature type="region of interest" description="Disordered" evidence="1">
    <location>
        <begin position="1"/>
        <end position="54"/>
    </location>
</feature>
<dbReference type="NCBIfam" id="NF007621">
    <property type="entry name" value="PRK10276.1"/>
    <property type="match status" value="1"/>
</dbReference>
<dbReference type="Proteomes" id="UP001139701">
    <property type="component" value="Unassembled WGS sequence"/>
</dbReference>
<dbReference type="InterPro" id="IPR015927">
    <property type="entry name" value="Peptidase_S24_S26A/B/C"/>
</dbReference>
<dbReference type="EC" id="2.7.7.7" evidence="3"/>
<feature type="compositionally biased region" description="Basic and acidic residues" evidence="1">
    <location>
        <begin position="38"/>
        <end position="54"/>
    </location>
</feature>
<sequence length="220" mass="24530">MTQPKPHDLAQANRAQSNSAQSKHSKSDDSQSANTHGGKRDGAGRKTKYDEPSKVIRIPLSREEDVKRYLSLPKIKINNEVSSIIALEAKTRLEIPVAMQKVAAGFPSPAQDYIDKTIDLNEYLIKNPVATFIIEVESLSLLNAGIDLNDKIIVDRSLTPKHDDIVLVLIDNDFTLKRLVMKGSEIWLAADNPDYPDIHFKEGQTATLWGVVTSVIKKFR</sequence>
<feature type="domain" description="Peptidase S24/S26A/S26B/S26C" evidence="2">
    <location>
        <begin position="98"/>
        <end position="212"/>
    </location>
</feature>
<proteinExistence type="predicted"/>
<evidence type="ECO:0000313" key="3">
    <source>
        <dbReference type="EMBL" id="MCJ8147451.1"/>
    </source>
</evidence>
<dbReference type="CDD" id="cd06529">
    <property type="entry name" value="S24_LexA-like"/>
    <property type="match status" value="1"/>
</dbReference>
<dbReference type="SUPFAM" id="SSF51306">
    <property type="entry name" value="LexA/Signal peptidase"/>
    <property type="match status" value="1"/>
</dbReference>
<dbReference type="InterPro" id="IPR039418">
    <property type="entry name" value="LexA-like"/>
</dbReference>
<dbReference type="Pfam" id="PF00717">
    <property type="entry name" value="Peptidase_S24"/>
    <property type="match status" value="1"/>
</dbReference>
<dbReference type="Gene3D" id="2.10.109.10">
    <property type="entry name" value="Umud Fragment, subunit A"/>
    <property type="match status" value="1"/>
</dbReference>
<gene>
    <name evidence="3" type="primary">umuD</name>
    <name evidence="3" type="ORF">MKI79_11255</name>
</gene>
<keyword evidence="3" id="KW-0808">Transferase</keyword>
<dbReference type="EMBL" id="JAKUML010000023">
    <property type="protein sequence ID" value="MCJ8147451.1"/>
    <property type="molecule type" value="Genomic_DNA"/>
</dbReference>
<dbReference type="AlphaFoldDB" id="A0A9X1WYQ8"/>
<name>A0A9X1WYQ8_9GAMM</name>
<dbReference type="PANTHER" id="PTHR33516">
    <property type="entry name" value="LEXA REPRESSOR"/>
    <property type="match status" value="1"/>
</dbReference>
<keyword evidence="4" id="KW-1185">Reference proteome</keyword>
<feature type="compositionally biased region" description="Low complexity" evidence="1">
    <location>
        <begin position="10"/>
        <end position="22"/>
    </location>
</feature>
<evidence type="ECO:0000256" key="1">
    <source>
        <dbReference type="SAM" id="MobiDB-lite"/>
    </source>
</evidence>
<dbReference type="GO" id="GO:0003887">
    <property type="term" value="F:DNA-directed DNA polymerase activity"/>
    <property type="evidence" value="ECO:0007669"/>
    <property type="project" value="UniProtKB-EC"/>
</dbReference>
<reference evidence="3" key="1">
    <citation type="submission" date="2022-02" db="EMBL/GenBank/DDBJ databases">
        <title>Acinetobacter A3.8 sp. nov., isolated from Sediment (Zhairuo Island).</title>
        <authorList>
            <person name="Zheng K."/>
        </authorList>
    </citation>
    <scope>NUCLEOTIDE SEQUENCE</scope>
    <source>
        <strain evidence="3">A3.8</strain>
    </source>
</reference>
<organism evidence="3 4">
    <name type="scientific">Acinetobacter sedimenti</name>
    <dbReference type="NCBI Taxonomy" id="2919922"/>
    <lineage>
        <taxon>Bacteria</taxon>
        <taxon>Pseudomonadati</taxon>
        <taxon>Pseudomonadota</taxon>
        <taxon>Gammaproteobacteria</taxon>
        <taxon>Moraxellales</taxon>
        <taxon>Moraxellaceae</taxon>
        <taxon>Acinetobacter</taxon>
    </lineage>
</organism>
<evidence type="ECO:0000313" key="4">
    <source>
        <dbReference type="Proteomes" id="UP001139701"/>
    </source>
</evidence>
<evidence type="ECO:0000259" key="2">
    <source>
        <dbReference type="Pfam" id="PF00717"/>
    </source>
</evidence>
<dbReference type="PANTHER" id="PTHR33516:SF2">
    <property type="entry name" value="LEXA REPRESSOR-RELATED"/>
    <property type="match status" value="1"/>
</dbReference>